<dbReference type="GO" id="GO:0004124">
    <property type="term" value="F:cysteine synthase activity"/>
    <property type="evidence" value="ECO:0007669"/>
    <property type="project" value="UniProtKB-EC"/>
</dbReference>
<dbReference type="AlphaFoldDB" id="A0A1H8JME1"/>
<feature type="binding site" evidence="10">
    <location>
        <position position="68"/>
    </location>
    <ligand>
        <name>pyridoxal 5'-phosphate</name>
        <dbReference type="ChEBI" id="CHEBI:597326"/>
    </ligand>
</feature>
<evidence type="ECO:0000256" key="11">
    <source>
        <dbReference type="PIRSR" id="PIRSR605856-51"/>
    </source>
</evidence>
<dbReference type="InterPro" id="IPR036052">
    <property type="entry name" value="TrpB-like_PALP_sf"/>
</dbReference>
<dbReference type="InterPro" id="IPR000634">
    <property type="entry name" value="Ser/Thr_deHydtase_PyrdxlP-BS"/>
</dbReference>
<evidence type="ECO:0000256" key="9">
    <source>
        <dbReference type="ARBA" id="ARBA00047931"/>
    </source>
</evidence>
<comment type="catalytic activity">
    <reaction evidence="9">
        <text>O-acetyl-L-serine + hydrogen sulfide = L-cysteine + acetate</text>
        <dbReference type="Rhea" id="RHEA:14829"/>
        <dbReference type="ChEBI" id="CHEBI:29919"/>
        <dbReference type="ChEBI" id="CHEBI:30089"/>
        <dbReference type="ChEBI" id="CHEBI:35235"/>
        <dbReference type="ChEBI" id="CHEBI:58340"/>
        <dbReference type="EC" id="2.5.1.47"/>
    </reaction>
</comment>
<sequence length="295" mass="31755">MKKNVIELIGNTPLVNISKIDNNVFVKLEGKNPGGSIKDRAVLGMITGMEERGELKPGDRIVEATSGNTGIAAAMIGMNKGYPVTIIMPESMSQERRSLIRAYGAELILTDAAKGMQGTIDKMNELLDTGNYKSLKQFDNPDNPKFHYQTTGPEIYSELNDVDIFVAGIGTGGTVSGIGKYLKDQNPDIMVFGVEPASSPLINEKKAGPHKIQGIGANFIPKNFHADVIDEVLTITDEDAFNMVREVAAKEGLLVGISAGANIYAAQLLAKKYLGKKVVTVAPDGADKYMSMNIF</sequence>
<dbReference type="PANTHER" id="PTHR10314">
    <property type="entry name" value="CYSTATHIONINE BETA-SYNTHASE"/>
    <property type="match status" value="1"/>
</dbReference>
<dbReference type="FunFam" id="3.40.50.1100:FF:000118">
    <property type="entry name" value="Related to CYS4-cystathionine beta-synthase"/>
    <property type="match status" value="1"/>
</dbReference>
<dbReference type="EMBL" id="FODF01000015">
    <property type="protein sequence ID" value="SEN81408.1"/>
    <property type="molecule type" value="Genomic_DNA"/>
</dbReference>
<dbReference type="Pfam" id="PF00291">
    <property type="entry name" value="PALP"/>
    <property type="match status" value="1"/>
</dbReference>
<dbReference type="Proteomes" id="UP000199512">
    <property type="component" value="Unassembled WGS sequence"/>
</dbReference>
<dbReference type="GO" id="GO:0030170">
    <property type="term" value="F:pyridoxal phosphate binding"/>
    <property type="evidence" value="ECO:0007669"/>
    <property type="project" value="InterPro"/>
</dbReference>
<dbReference type="EC" id="2.5.1.47" evidence="4"/>
<dbReference type="OrthoDB" id="9808024at2"/>
<dbReference type="PROSITE" id="PS00165">
    <property type="entry name" value="DEHYDRATASE_SER_THR"/>
    <property type="match status" value="1"/>
</dbReference>
<comment type="pathway">
    <text evidence="2">Amino-acid biosynthesis; L-cysteine biosynthesis; L-cysteine from L-serine: step 2/2.</text>
</comment>
<evidence type="ECO:0000256" key="10">
    <source>
        <dbReference type="PIRSR" id="PIRSR605856-50"/>
    </source>
</evidence>
<gene>
    <name evidence="13" type="ORF">SAMN05216454_1155</name>
</gene>
<dbReference type="GO" id="GO:0006535">
    <property type="term" value="P:cysteine biosynthetic process from serine"/>
    <property type="evidence" value="ECO:0007669"/>
    <property type="project" value="InterPro"/>
</dbReference>
<evidence type="ECO:0000313" key="13">
    <source>
        <dbReference type="EMBL" id="SEN81408.1"/>
    </source>
</evidence>
<dbReference type="SUPFAM" id="SSF53686">
    <property type="entry name" value="Tryptophan synthase beta subunit-like PLP-dependent enzymes"/>
    <property type="match status" value="1"/>
</dbReference>
<dbReference type="STRING" id="215200.SAMN05216454_1155"/>
<comment type="similarity">
    <text evidence="3">Belongs to the cysteine synthase/cystathionine beta-synthase family.</text>
</comment>
<dbReference type="CDD" id="cd01561">
    <property type="entry name" value="CBS_like"/>
    <property type="match status" value="1"/>
</dbReference>
<dbReference type="InterPro" id="IPR005856">
    <property type="entry name" value="Cys_synth"/>
</dbReference>
<feature type="modified residue" description="N6-(pyridoxal phosphate)lysine" evidence="11">
    <location>
        <position position="38"/>
    </location>
</feature>
<organism evidence="13 14">
    <name type="scientific">Peptostreptococcus russellii</name>
    <dbReference type="NCBI Taxonomy" id="215200"/>
    <lineage>
        <taxon>Bacteria</taxon>
        <taxon>Bacillati</taxon>
        <taxon>Bacillota</taxon>
        <taxon>Clostridia</taxon>
        <taxon>Peptostreptococcales</taxon>
        <taxon>Peptostreptococcaceae</taxon>
        <taxon>Peptostreptococcus</taxon>
    </lineage>
</organism>
<feature type="domain" description="Tryptophan synthase beta chain-like PALP" evidence="12">
    <location>
        <begin position="7"/>
        <end position="284"/>
    </location>
</feature>
<evidence type="ECO:0000256" key="4">
    <source>
        <dbReference type="ARBA" id="ARBA00012681"/>
    </source>
</evidence>
<dbReference type="InterPro" id="IPR001926">
    <property type="entry name" value="TrpB-like_PALP"/>
</dbReference>
<comment type="cofactor">
    <cofactor evidence="1 10">
        <name>pyridoxal 5'-phosphate</name>
        <dbReference type="ChEBI" id="CHEBI:597326"/>
    </cofactor>
</comment>
<accession>A0A1H8JME1</accession>
<dbReference type="Gene3D" id="3.40.50.1100">
    <property type="match status" value="2"/>
</dbReference>
<protein>
    <recommendedName>
        <fullName evidence="5">Cysteine synthase</fullName>
        <ecNumber evidence="4">2.5.1.47</ecNumber>
    </recommendedName>
    <alternativeName>
        <fullName evidence="7">O-acetylserine (thiol)-lyase</fullName>
    </alternativeName>
    <alternativeName>
        <fullName evidence="8">O-acetylserine sulfhydrylase</fullName>
    </alternativeName>
</protein>
<evidence type="ECO:0000256" key="2">
    <source>
        <dbReference type="ARBA" id="ARBA00004962"/>
    </source>
</evidence>
<dbReference type="RefSeq" id="WP_091975945.1">
    <property type="nucleotide sequence ID" value="NZ_FODF01000015.1"/>
</dbReference>
<keyword evidence="14" id="KW-1185">Reference proteome</keyword>
<evidence type="ECO:0000313" key="14">
    <source>
        <dbReference type="Proteomes" id="UP000199512"/>
    </source>
</evidence>
<dbReference type="InterPro" id="IPR005859">
    <property type="entry name" value="CysK"/>
</dbReference>
<dbReference type="NCBIfam" id="TIGR01139">
    <property type="entry name" value="cysK"/>
    <property type="match status" value="1"/>
</dbReference>
<evidence type="ECO:0000256" key="6">
    <source>
        <dbReference type="ARBA" id="ARBA00022898"/>
    </source>
</evidence>
<dbReference type="FunFam" id="3.40.50.1100:FF:000003">
    <property type="entry name" value="Cystathionine beta-synthase"/>
    <property type="match status" value="1"/>
</dbReference>
<evidence type="ECO:0000256" key="8">
    <source>
        <dbReference type="ARBA" id="ARBA00033075"/>
    </source>
</evidence>
<evidence type="ECO:0000256" key="7">
    <source>
        <dbReference type="ARBA" id="ARBA00030296"/>
    </source>
</evidence>
<keyword evidence="6 10" id="KW-0663">Pyridoxal phosphate</keyword>
<evidence type="ECO:0000256" key="5">
    <source>
        <dbReference type="ARBA" id="ARBA00019371"/>
    </source>
</evidence>
<proteinExistence type="inferred from homology"/>
<dbReference type="NCBIfam" id="TIGR01136">
    <property type="entry name" value="cysKM"/>
    <property type="match status" value="1"/>
</dbReference>
<feature type="binding site" evidence="10">
    <location>
        <begin position="170"/>
        <end position="174"/>
    </location>
    <ligand>
        <name>pyridoxal 5'-phosphate</name>
        <dbReference type="ChEBI" id="CHEBI:597326"/>
    </ligand>
</feature>
<name>A0A1H8JME1_9FIRM</name>
<feature type="binding site" evidence="10">
    <location>
        <position position="258"/>
    </location>
    <ligand>
        <name>pyridoxal 5'-phosphate</name>
        <dbReference type="ChEBI" id="CHEBI:597326"/>
    </ligand>
</feature>
<evidence type="ECO:0000259" key="12">
    <source>
        <dbReference type="Pfam" id="PF00291"/>
    </source>
</evidence>
<evidence type="ECO:0000256" key="3">
    <source>
        <dbReference type="ARBA" id="ARBA00007103"/>
    </source>
</evidence>
<dbReference type="UniPathway" id="UPA00136">
    <property type="reaction ID" value="UER00200"/>
</dbReference>
<dbReference type="InterPro" id="IPR050214">
    <property type="entry name" value="Cys_Synth/Cystath_Beta-Synth"/>
</dbReference>
<evidence type="ECO:0000256" key="1">
    <source>
        <dbReference type="ARBA" id="ARBA00001933"/>
    </source>
</evidence>
<reference evidence="13 14" key="1">
    <citation type="submission" date="2016-10" db="EMBL/GenBank/DDBJ databases">
        <authorList>
            <person name="de Groot N.N."/>
        </authorList>
    </citation>
    <scope>NUCLEOTIDE SEQUENCE [LARGE SCALE GENOMIC DNA]</scope>
    <source>
        <strain evidence="13 14">Calf135</strain>
    </source>
</reference>